<dbReference type="CDD" id="cd08271">
    <property type="entry name" value="MDR5"/>
    <property type="match status" value="1"/>
</dbReference>
<dbReference type="InterPro" id="IPR036291">
    <property type="entry name" value="NAD(P)-bd_dom_sf"/>
</dbReference>
<dbReference type="EMBL" id="PYHO01000028">
    <property type="protein sequence ID" value="PSR44587.1"/>
    <property type="molecule type" value="Genomic_DNA"/>
</dbReference>
<proteinExistence type="predicted"/>
<dbReference type="InterPro" id="IPR020843">
    <property type="entry name" value="ER"/>
</dbReference>
<dbReference type="Proteomes" id="UP000240892">
    <property type="component" value="Unassembled WGS sequence"/>
</dbReference>
<reference evidence="2 3" key="1">
    <citation type="submission" date="2018-03" db="EMBL/GenBank/DDBJ databases">
        <title>First report of an OXA-48+CTX-M-M-producing Kluyvera ascorbata clone recovered from patients admitted in a University Hospital in Madrid, Spain.</title>
        <authorList>
            <person name="Hernandez-Garcia M."/>
            <person name="Leon-Sampedro R."/>
            <person name="Perez-Viso B."/>
            <person name="Morosini M.I."/>
            <person name="Lopez-Fresnena N."/>
            <person name="Coque T.M."/>
            <person name="Bonten M."/>
            <person name="Malhotra-Kumar S."/>
            <person name="Ruiz-Garbajosa P."/>
            <person name="Canton R."/>
        </authorList>
    </citation>
    <scope>NUCLEOTIDE SEQUENCE [LARGE SCALE GENOMIC DNA]</scope>
    <source>
        <strain evidence="2 3">KA2</strain>
    </source>
</reference>
<evidence type="ECO:0000259" key="1">
    <source>
        <dbReference type="SMART" id="SM00829"/>
    </source>
</evidence>
<dbReference type="PANTHER" id="PTHR43482:SF1">
    <property type="entry name" value="PROTEIN AST1-RELATED"/>
    <property type="match status" value="1"/>
</dbReference>
<dbReference type="InterPro" id="IPR052585">
    <property type="entry name" value="Lipid_raft_assoc_Zn_ADH"/>
</dbReference>
<gene>
    <name evidence="2" type="ORF">C8256_22630</name>
</gene>
<name>A0A2T2XWG1_9ENTR</name>
<dbReference type="Pfam" id="PF08240">
    <property type="entry name" value="ADH_N"/>
    <property type="match status" value="1"/>
</dbReference>
<evidence type="ECO:0000313" key="2">
    <source>
        <dbReference type="EMBL" id="PSR44587.1"/>
    </source>
</evidence>
<keyword evidence="3" id="KW-1185">Reference proteome</keyword>
<comment type="caution">
    <text evidence="2">The sequence shown here is derived from an EMBL/GenBank/DDBJ whole genome shotgun (WGS) entry which is preliminary data.</text>
</comment>
<evidence type="ECO:0000313" key="3">
    <source>
        <dbReference type="Proteomes" id="UP000240892"/>
    </source>
</evidence>
<dbReference type="SUPFAM" id="SSF50129">
    <property type="entry name" value="GroES-like"/>
    <property type="match status" value="1"/>
</dbReference>
<dbReference type="InterPro" id="IPR011032">
    <property type="entry name" value="GroES-like_sf"/>
</dbReference>
<protein>
    <submittedName>
        <fullName evidence="2">Alcohol dehydrogenase</fullName>
    </submittedName>
</protein>
<feature type="domain" description="Enoyl reductase (ER)" evidence="1">
    <location>
        <begin position="20"/>
        <end position="330"/>
    </location>
</feature>
<dbReference type="SUPFAM" id="SSF51735">
    <property type="entry name" value="NAD(P)-binding Rossmann-fold domains"/>
    <property type="match status" value="1"/>
</dbReference>
<dbReference type="SMART" id="SM00829">
    <property type="entry name" value="PKS_ER"/>
    <property type="match status" value="1"/>
</dbReference>
<dbReference type="RefSeq" id="WP_106930662.1">
    <property type="nucleotide sequence ID" value="NZ_CABMMU010000028.1"/>
</dbReference>
<dbReference type="Gene3D" id="3.90.180.10">
    <property type="entry name" value="Medium-chain alcohol dehydrogenases, catalytic domain"/>
    <property type="match status" value="1"/>
</dbReference>
<dbReference type="Gene3D" id="3.40.50.720">
    <property type="entry name" value="NAD(P)-binding Rossmann-like Domain"/>
    <property type="match status" value="1"/>
</dbReference>
<accession>A0A2T2XWG1</accession>
<dbReference type="GO" id="GO:0016491">
    <property type="term" value="F:oxidoreductase activity"/>
    <property type="evidence" value="ECO:0007669"/>
    <property type="project" value="InterPro"/>
</dbReference>
<dbReference type="PANTHER" id="PTHR43482">
    <property type="entry name" value="PROTEIN AST1-RELATED"/>
    <property type="match status" value="1"/>
</dbReference>
<dbReference type="InterPro" id="IPR013154">
    <property type="entry name" value="ADH-like_N"/>
</dbReference>
<organism evidence="2 3">
    <name type="scientific">Kluyvera genomosp. 2</name>
    <dbReference type="NCBI Taxonomy" id="2774054"/>
    <lineage>
        <taxon>Bacteria</taxon>
        <taxon>Pseudomonadati</taxon>
        <taxon>Pseudomonadota</taxon>
        <taxon>Gammaproteobacteria</taxon>
        <taxon>Enterobacterales</taxon>
        <taxon>Enterobacteriaceae</taxon>
        <taxon>Kluyvera</taxon>
    </lineage>
</organism>
<dbReference type="AlphaFoldDB" id="A0A2T2XWG1"/>
<sequence>MSNNIPHAQTHLAWTWHNSAEPHDLQLERIAIPQPAAGDVLVRNQVIGLNPVDWKVLTPGLVDWQTGHVPGVDGAGTVVALGEGVDKRWLGKRVAYHQSLARPGSYAEHTPVAERALIAIPDALSFDVAASIPCPALTAWLAIEKLPAIQNAPLLISGAGGAVGHYLVQFAAARGFVITAMCNPRHWPRLQAMGAAHCIAGPLAPEQVWPEDKNGTFFAVIDSVNEDHAARLTPALKANGHIICIQGRLTQWPCAPFGRTLSMHEVALGALHWYGDDEAWNDLTTAGVQIFDDLVNNRLVAEETVAVDFDELPQLLDKLRHRQFSGKPLVRINP</sequence>
<dbReference type="STRING" id="1006000.GKAS_02947"/>